<dbReference type="KEGG" id="vg:80539428"/>
<evidence type="ECO:0000313" key="1">
    <source>
        <dbReference type="EMBL" id="QOD40027.1"/>
    </source>
</evidence>
<sequence>MMYSKEQLKKIWYNMPYKEDRYWAFMTSDGKWRHSDSQYSNRKTFACYEQFEDYVNQINAHDIHVKMLISKGREWVIDVDHDETDDKRISLKNMIAHATYKKFFGDACDRIMYSGNRGVHIWLNCDMFDCNATVDVRKYYYESLLTPPKKIVKLFVQPDSLYDCFLRAFDNMWIKREITTLYPNIRLDDTAKLVKNFYPHVDRQVFVSTKQIRAPYSYNSKGKKYSCDHELLFE</sequence>
<organism evidence="1 2">
    <name type="scientific">Matsumuraeses phaseoli granulovirus</name>
    <dbReference type="NCBI Taxonomy" id="2760664"/>
    <lineage>
        <taxon>Viruses</taxon>
        <taxon>Viruses incertae sedis</taxon>
        <taxon>Naldaviricetes</taxon>
        <taxon>Lefavirales</taxon>
        <taxon>Baculoviridae</taxon>
        <taxon>Betabaculovirus</taxon>
        <taxon>Betabaculovirus maphaseoli</taxon>
    </lineage>
</organism>
<dbReference type="Gene3D" id="3.90.920.10">
    <property type="entry name" value="DNA primase, PRIM domain"/>
    <property type="match status" value="1"/>
</dbReference>
<evidence type="ECO:0000313" key="2">
    <source>
        <dbReference type="Proteomes" id="UP000829694"/>
    </source>
</evidence>
<gene>
    <name evidence="1" type="primary">lef-1</name>
    <name evidence="1" type="ORF">H4Q86_064</name>
</gene>
<proteinExistence type="predicted"/>
<dbReference type="Proteomes" id="UP000829694">
    <property type="component" value="Segment"/>
</dbReference>
<keyword evidence="2" id="KW-1185">Reference proteome</keyword>
<dbReference type="PIRSF" id="PIRSF016433">
    <property type="entry name" value="Viral_DNA_prim"/>
    <property type="match status" value="1"/>
</dbReference>
<dbReference type="SUPFAM" id="SSF56747">
    <property type="entry name" value="Prim-pol domain"/>
    <property type="match status" value="1"/>
</dbReference>
<dbReference type="InterPro" id="IPR016658">
    <property type="entry name" value="DNA_primase_LEF1"/>
</dbReference>
<accession>A0AAE7MLE1</accession>
<dbReference type="RefSeq" id="YP_010800782.1">
    <property type="nucleotide sequence ID" value="NC_076905.1"/>
</dbReference>
<dbReference type="GeneID" id="80539428"/>
<reference evidence="1" key="1">
    <citation type="journal article" date="2020" name="Viruses">
        <title>Genome Analysis of a Novel Clade b Betabaculovirus Isolated from the Legume Pest Matsumuraeses phaseoli (Lepidoptera: Tortricidae).</title>
        <authorList>
            <person name="Shu R."/>
            <person name="Meng Q."/>
            <person name="Miao L."/>
            <person name="Liang H."/>
            <person name="Chen J."/>
            <person name="Xu Y."/>
            <person name="Cheng L."/>
            <person name="Jin W."/>
            <person name="Qin Q."/>
            <person name="Zhang H."/>
        </authorList>
    </citation>
    <scope>NUCLEOTIDE SEQUENCE</scope>
    <source>
        <strain evidence="1">IOZ01</strain>
    </source>
</reference>
<dbReference type="EMBL" id="MT844067">
    <property type="protein sequence ID" value="QOD40027.1"/>
    <property type="molecule type" value="Genomic_DNA"/>
</dbReference>
<protein>
    <submittedName>
        <fullName evidence="1">Lef-1</fullName>
    </submittedName>
</protein>
<name>A0AAE7MLE1_9BBAC</name>